<sequence length="93" mass="10571">MGAKKRNAEAPLSSFRNHDEPSKQEFLDDIDDEKDRLSPEEQKLDDMDTKLKIKEDRIVDDALKYTGAHEGETDPKEIQEVKDKSNIPVSGSL</sequence>
<organism evidence="2 3">
    <name type="scientific">Aromia moschata</name>
    <dbReference type="NCBI Taxonomy" id="1265417"/>
    <lineage>
        <taxon>Eukaryota</taxon>
        <taxon>Metazoa</taxon>
        <taxon>Ecdysozoa</taxon>
        <taxon>Arthropoda</taxon>
        <taxon>Hexapoda</taxon>
        <taxon>Insecta</taxon>
        <taxon>Pterygota</taxon>
        <taxon>Neoptera</taxon>
        <taxon>Endopterygota</taxon>
        <taxon>Coleoptera</taxon>
        <taxon>Polyphaga</taxon>
        <taxon>Cucujiformia</taxon>
        <taxon>Chrysomeloidea</taxon>
        <taxon>Cerambycidae</taxon>
        <taxon>Cerambycinae</taxon>
        <taxon>Callichromatini</taxon>
        <taxon>Aromia</taxon>
    </lineage>
</organism>
<feature type="compositionally biased region" description="Basic and acidic residues" evidence="1">
    <location>
        <begin position="33"/>
        <end position="49"/>
    </location>
</feature>
<feature type="compositionally biased region" description="Basic and acidic residues" evidence="1">
    <location>
        <begin position="16"/>
        <end position="26"/>
    </location>
</feature>
<dbReference type="EMBL" id="JAPWTK010000102">
    <property type="protein sequence ID" value="KAJ8950316.1"/>
    <property type="molecule type" value="Genomic_DNA"/>
</dbReference>
<comment type="caution">
    <text evidence="2">The sequence shown here is derived from an EMBL/GenBank/DDBJ whole genome shotgun (WGS) entry which is preliminary data.</text>
</comment>
<evidence type="ECO:0000256" key="1">
    <source>
        <dbReference type="SAM" id="MobiDB-lite"/>
    </source>
</evidence>
<dbReference type="AlphaFoldDB" id="A0AAV8YH81"/>
<keyword evidence="3" id="KW-1185">Reference proteome</keyword>
<feature type="region of interest" description="Disordered" evidence="1">
    <location>
        <begin position="65"/>
        <end position="93"/>
    </location>
</feature>
<protein>
    <submittedName>
        <fullName evidence="2">Uncharacterized protein</fullName>
    </submittedName>
</protein>
<feature type="compositionally biased region" description="Basic and acidic residues" evidence="1">
    <location>
        <begin position="65"/>
        <end position="85"/>
    </location>
</feature>
<gene>
    <name evidence="2" type="ORF">NQ318_021176</name>
</gene>
<name>A0AAV8YH81_9CUCU</name>
<evidence type="ECO:0000313" key="2">
    <source>
        <dbReference type="EMBL" id="KAJ8950316.1"/>
    </source>
</evidence>
<dbReference type="PANTHER" id="PTHR37687:SF1">
    <property type="entry name" value="AGAP006772-PA"/>
    <property type="match status" value="1"/>
</dbReference>
<reference evidence="2" key="1">
    <citation type="journal article" date="2023" name="Insect Mol. Biol.">
        <title>Genome sequencing provides insights into the evolution of gene families encoding plant cell wall-degrading enzymes in longhorned beetles.</title>
        <authorList>
            <person name="Shin N.R."/>
            <person name="Okamura Y."/>
            <person name="Kirsch R."/>
            <person name="Pauchet Y."/>
        </authorList>
    </citation>
    <scope>NUCLEOTIDE SEQUENCE</scope>
    <source>
        <strain evidence="2">AMC_N1</strain>
    </source>
</reference>
<dbReference type="InterPro" id="IPR038875">
    <property type="entry name" value="PLA2_conodipine-like"/>
</dbReference>
<accession>A0AAV8YH81</accession>
<dbReference type="Proteomes" id="UP001162162">
    <property type="component" value="Unassembled WGS sequence"/>
</dbReference>
<proteinExistence type="predicted"/>
<feature type="region of interest" description="Disordered" evidence="1">
    <location>
        <begin position="1"/>
        <end position="49"/>
    </location>
</feature>
<evidence type="ECO:0000313" key="3">
    <source>
        <dbReference type="Proteomes" id="UP001162162"/>
    </source>
</evidence>
<dbReference type="PANTHER" id="PTHR37687">
    <property type="entry name" value="AGAP006772-PA"/>
    <property type="match status" value="1"/>
</dbReference>